<comment type="caution">
    <text evidence="12">The sequence shown here is derived from an EMBL/GenBank/DDBJ whole genome shotgun (WGS) entry which is preliminary data.</text>
</comment>
<evidence type="ECO:0000313" key="13">
    <source>
        <dbReference type="Proteomes" id="UP001642360"/>
    </source>
</evidence>
<keyword evidence="3" id="KW-0813">Transport</keyword>
<organism evidence="12 13">
    <name type="scientific">Ilex paraguariensis</name>
    <name type="common">yerba mate</name>
    <dbReference type="NCBI Taxonomy" id="185542"/>
    <lineage>
        <taxon>Eukaryota</taxon>
        <taxon>Viridiplantae</taxon>
        <taxon>Streptophyta</taxon>
        <taxon>Embryophyta</taxon>
        <taxon>Tracheophyta</taxon>
        <taxon>Spermatophyta</taxon>
        <taxon>Magnoliopsida</taxon>
        <taxon>eudicotyledons</taxon>
        <taxon>Gunneridae</taxon>
        <taxon>Pentapetalae</taxon>
        <taxon>asterids</taxon>
        <taxon>campanulids</taxon>
        <taxon>Aquifoliales</taxon>
        <taxon>Aquifoliaceae</taxon>
        <taxon>Ilex</taxon>
    </lineage>
</organism>
<evidence type="ECO:0000256" key="3">
    <source>
        <dbReference type="ARBA" id="ARBA00022448"/>
    </source>
</evidence>
<dbReference type="PANTHER" id="PTHR12960:SF0">
    <property type="entry name" value="MRNA EXPORT FACTOR GLE1"/>
    <property type="match status" value="1"/>
</dbReference>
<keyword evidence="8" id="KW-0539">Nucleus</keyword>
<dbReference type="GO" id="GO:0015031">
    <property type="term" value="P:protein transport"/>
    <property type="evidence" value="ECO:0007669"/>
    <property type="project" value="UniProtKB-KW"/>
</dbReference>
<sequence length="374" mass="41692">MQARIDAERKRVEEAKVASLEAKRRAQKEEAERVASENSRKVAAATVASKVAVEQSKGSGSDGLKTTQSTGSILKVTEGAVKLEERRLQIYKELAAENAALGLSSNKEFHSHGMQIARRIKTISGTKENVSSKAHDLIKLCLNSPIPQSISVALFAEKVVSFCVNPSGSFSNAAFAYARVIVLVTSQVPLAMDILLAELNKACIYTVPKYISYSESAFETKEAYYKAIGYQEEDGKLESTDSYVERLSSHMKLYGALVQTEFEGVQNQHGLKEGWAWCARFLNALPANLYTAVALHSFLEMAGFTLYRRYKIQFKKLLDIISRDFLSALRERGDPKLNKSIINIESYIESNQFLKEPEGWRLRSSLLSHTFVPE</sequence>
<evidence type="ECO:0000313" key="12">
    <source>
        <dbReference type="EMBL" id="CAK9144530.1"/>
    </source>
</evidence>
<keyword evidence="7" id="KW-0906">Nuclear pore complex</keyword>
<accession>A0ABC8RHS4</accession>
<keyword evidence="13" id="KW-1185">Reference proteome</keyword>
<evidence type="ECO:0000256" key="9">
    <source>
        <dbReference type="ARBA" id="ARBA00026227"/>
    </source>
</evidence>
<dbReference type="Gene3D" id="1.25.40.510">
    <property type="entry name" value="GLE1-like"/>
    <property type="match status" value="1"/>
</dbReference>
<evidence type="ECO:0000256" key="2">
    <source>
        <dbReference type="ARBA" id="ARBA00011056"/>
    </source>
</evidence>
<keyword evidence="5" id="KW-0653">Protein transport</keyword>
<dbReference type="EMBL" id="CAUOFW020001397">
    <property type="protein sequence ID" value="CAK9144530.1"/>
    <property type="molecule type" value="Genomic_DNA"/>
</dbReference>
<proteinExistence type="inferred from homology"/>
<evidence type="ECO:0000256" key="10">
    <source>
        <dbReference type="ARBA" id="ARBA00029983"/>
    </source>
</evidence>
<evidence type="ECO:0000256" key="6">
    <source>
        <dbReference type="ARBA" id="ARBA00023010"/>
    </source>
</evidence>
<evidence type="ECO:0000256" key="11">
    <source>
        <dbReference type="SAM" id="MobiDB-lite"/>
    </source>
</evidence>
<evidence type="ECO:0000256" key="7">
    <source>
        <dbReference type="ARBA" id="ARBA00023132"/>
    </source>
</evidence>
<dbReference type="PANTHER" id="PTHR12960">
    <property type="entry name" value="GLE-1-RELATED"/>
    <property type="match status" value="1"/>
</dbReference>
<dbReference type="InterPro" id="IPR038506">
    <property type="entry name" value="GLE1-like_sf"/>
</dbReference>
<name>A0ABC8RHS4_9AQUA</name>
<evidence type="ECO:0000256" key="4">
    <source>
        <dbReference type="ARBA" id="ARBA00022816"/>
    </source>
</evidence>
<evidence type="ECO:0000256" key="8">
    <source>
        <dbReference type="ARBA" id="ARBA00023242"/>
    </source>
</evidence>
<comment type="similarity">
    <text evidence="2">Belongs to the GLE1 family.</text>
</comment>
<protein>
    <recommendedName>
        <fullName evidence="9">mRNA export factor GLE1</fullName>
    </recommendedName>
    <alternativeName>
        <fullName evidence="10">Nucleoporin GLE1</fullName>
    </alternativeName>
</protein>
<dbReference type="GO" id="GO:0005643">
    <property type="term" value="C:nuclear pore"/>
    <property type="evidence" value="ECO:0007669"/>
    <property type="project" value="UniProtKB-SubCell"/>
</dbReference>
<dbReference type="InterPro" id="IPR012476">
    <property type="entry name" value="GLE1"/>
</dbReference>
<dbReference type="GO" id="GO:0051028">
    <property type="term" value="P:mRNA transport"/>
    <property type="evidence" value="ECO:0007669"/>
    <property type="project" value="UniProtKB-KW"/>
</dbReference>
<comment type="subcellular location">
    <subcellularLocation>
        <location evidence="1">Nucleus</location>
        <location evidence="1">Nuclear pore complex</location>
    </subcellularLocation>
</comment>
<keyword evidence="6" id="KW-0811">Translocation</keyword>
<evidence type="ECO:0000256" key="5">
    <source>
        <dbReference type="ARBA" id="ARBA00022927"/>
    </source>
</evidence>
<gene>
    <name evidence="12" type="ORF">ILEXP_LOCUS12280</name>
</gene>
<feature type="region of interest" description="Disordered" evidence="11">
    <location>
        <begin position="14"/>
        <end position="40"/>
    </location>
</feature>
<dbReference type="Pfam" id="PF07817">
    <property type="entry name" value="GLE1"/>
    <property type="match status" value="1"/>
</dbReference>
<dbReference type="Proteomes" id="UP001642360">
    <property type="component" value="Unassembled WGS sequence"/>
</dbReference>
<evidence type="ECO:0000256" key="1">
    <source>
        <dbReference type="ARBA" id="ARBA00004567"/>
    </source>
</evidence>
<dbReference type="AlphaFoldDB" id="A0ABC8RHS4"/>
<keyword evidence="4" id="KW-0509">mRNA transport</keyword>
<reference evidence="12 13" key="1">
    <citation type="submission" date="2024-02" db="EMBL/GenBank/DDBJ databases">
        <authorList>
            <person name="Vignale AGUSTIN F."/>
            <person name="Sosa J E."/>
            <person name="Modenutti C."/>
        </authorList>
    </citation>
    <scope>NUCLEOTIDE SEQUENCE [LARGE SCALE GENOMIC DNA]</scope>
</reference>